<dbReference type="GO" id="GO:0042981">
    <property type="term" value="P:regulation of apoptotic process"/>
    <property type="evidence" value="ECO:0007669"/>
    <property type="project" value="InterPro"/>
</dbReference>
<dbReference type="SMART" id="SM01289">
    <property type="entry name" value="PYRIN"/>
    <property type="match status" value="1"/>
</dbReference>
<reference evidence="4" key="2">
    <citation type="submission" date="2019-02" db="EMBL/GenBank/DDBJ databases">
        <title>Opniocepnalus argus Var Kimnra genome.</title>
        <authorList>
            <person name="Zhou C."/>
            <person name="Xiao S."/>
        </authorList>
    </citation>
    <scope>NUCLEOTIDE SEQUENCE [LARGE SCALE GENOMIC DNA]</scope>
</reference>
<protein>
    <submittedName>
        <fullName evidence="3">Caspase-1</fullName>
    </submittedName>
</protein>
<dbReference type="SMART" id="SM00114">
    <property type="entry name" value="CARD"/>
    <property type="match status" value="1"/>
</dbReference>
<dbReference type="PROSITE" id="PS50824">
    <property type="entry name" value="DAPIN"/>
    <property type="match status" value="1"/>
</dbReference>
<dbReference type="Gene3D" id="1.10.533.10">
    <property type="entry name" value="Death Domain, Fas"/>
    <property type="match status" value="2"/>
</dbReference>
<dbReference type="EMBL" id="CM015730">
    <property type="protein sequence ID" value="KAF3703930.1"/>
    <property type="molecule type" value="Genomic_DNA"/>
</dbReference>
<dbReference type="CDD" id="cd08321">
    <property type="entry name" value="Pyrin_ASC-like"/>
    <property type="match status" value="1"/>
</dbReference>
<feature type="domain" description="CARD" evidence="1">
    <location>
        <begin position="103"/>
        <end position="194"/>
    </location>
</feature>
<dbReference type="InterPro" id="IPR011029">
    <property type="entry name" value="DEATH-like_dom_sf"/>
</dbReference>
<keyword evidence="4" id="KW-1185">Reference proteome</keyword>
<reference evidence="3 4" key="1">
    <citation type="submission" date="2019-02" db="EMBL/GenBank/DDBJ databases">
        <title>Opniocepnalus argus genome.</title>
        <authorList>
            <person name="Zhou C."/>
            <person name="Xiao S."/>
        </authorList>
    </citation>
    <scope>NUCLEOTIDE SEQUENCE [LARGE SCALE GENOMIC DNA]</scope>
    <source>
        <strain evidence="3">OARG1902GOOAL</strain>
        <tissue evidence="3">Muscle</tissue>
    </source>
</reference>
<proteinExistence type="predicted"/>
<sequence>MEEMDIINILENLVDEEFKKFKWHLKNEKVDDIEPIHVHVLSRAEREEVVDLMVQKYQLSGAVGVMTNVLKKISRNDLVTKISKMESGPAAGPCRVPPGVPACRNTAEDKLKTVRSQFIDRVSVPVVYKLLDHLLDGGMINEGEMEVIGGTGNRADKARAVIDTVRRKGPAASSVLISALREVDPCLSKELNLM</sequence>
<dbReference type="Pfam" id="PF02758">
    <property type="entry name" value="PYRIN"/>
    <property type="match status" value="1"/>
</dbReference>
<dbReference type="SUPFAM" id="SSF47986">
    <property type="entry name" value="DEATH domain"/>
    <property type="match status" value="2"/>
</dbReference>
<evidence type="ECO:0000313" key="3">
    <source>
        <dbReference type="EMBL" id="KAF3703930.1"/>
    </source>
</evidence>
<evidence type="ECO:0000313" key="4">
    <source>
        <dbReference type="Proteomes" id="UP000503349"/>
    </source>
</evidence>
<accession>A0A6G1QMJ2</accession>
<feature type="domain" description="Pyrin" evidence="2">
    <location>
        <begin position="1"/>
        <end position="88"/>
    </location>
</feature>
<dbReference type="Pfam" id="PF00619">
    <property type="entry name" value="CARD"/>
    <property type="match status" value="1"/>
</dbReference>
<organism evidence="3 4">
    <name type="scientific">Channa argus</name>
    <name type="common">Northern snakehead</name>
    <name type="synonym">Ophicephalus argus</name>
    <dbReference type="NCBI Taxonomy" id="215402"/>
    <lineage>
        <taxon>Eukaryota</taxon>
        <taxon>Metazoa</taxon>
        <taxon>Chordata</taxon>
        <taxon>Craniata</taxon>
        <taxon>Vertebrata</taxon>
        <taxon>Euteleostomi</taxon>
        <taxon>Actinopterygii</taxon>
        <taxon>Neopterygii</taxon>
        <taxon>Teleostei</taxon>
        <taxon>Neoteleostei</taxon>
        <taxon>Acanthomorphata</taxon>
        <taxon>Anabantaria</taxon>
        <taxon>Anabantiformes</taxon>
        <taxon>Channoidei</taxon>
        <taxon>Channidae</taxon>
        <taxon>Channa</taxon>
    </lineage>
</organism>
<name>A0A6G1QMJ2_CHAAH</name>
<dbReference type="AlphaFoldDB" id="A0A6G1QMJ2"/>
<evidence type="ECO:0000259" key="2">
    <source>
        <dbReference type="PROSITE" id="PS50824"/>
    </source>
</evidence>
<dbReference type="Proteomes" id="UP000503349">
    <property type="component" value="Chromosome 19"/>
</dbReference>
<dbReference type="InterPro" id="IPR001315">
    <property type="entry name" value="CARD"/>
</dbReference>
<evidence type="ECO:0000259" key="1">
    <source>
        <dbReference type="PROSITE" id="PS50209"/>
    </source>
</evidence>
<dbReference type="PROSITE" id="PS50209">
    <property type="entry name" value="CARD"/>
    <property type="match status" value="1"/>
</dbReference>
<gene>
    <name evidence="3" type="ORF">EXN66_Car019618</name>
</gene>
<dbReference type="InterPro" id="IPR004020">
    <property type="entry name" value="DAPIN"/>
</dbReference>